<evidence type="ECO:0000313" key="1">
    <source>
        <dbReference type="EMBL" id="EDX70631.1"/>
    </source>
</evidence>
<dbReference type="STRING" id="118168.MC7420_6556"/>
<evidence type="ECO:0000313" key="2">
    <source>
        <dbReference type="Proteomes" id="UP000003835"/>
    </source>
</evidence>
<reference evidence="1 2" key="1">
    <citation type="submission" date="2008-07" db="EMBL/GenBank/DDBJ databases">
        <authorList>
            <person name="Tandeau de Marsac N."/>
            <person name="Ferriera S."/>
            <person name="Johnson J."/>
            <person name="Kravitz S."/>
            <person name="Beeson K."/>
            <person name="Sutton G."/>
            <person name="Rogers Y.-H."/>
            <person name="Friedman R."/>
            <person name="Frazier M."/>
            <person name="Venter J.C."/>
        </authorList>
    </citation>
    <scope>NUCLEOTIDE SEQUENCE [LARGE SCALE GENOMIC DNA]</scope>
    <source>
        <strain evidence="1 2">PCC 7420</strain>
    </source>
</reference>
<organism evidence="1 2">
    <name type="scientific">Coleofasciculus chthonoplastes PCC 7420</name>
    <dbReference type="NCBI Taxonomy" id="118168"/>
    <lineage>
        <taxon>Bacteria</taxon>
        <taxon>Bacillati</taxon>
        <taxon>Cyanobacteriota</taxon>
        <taxon>Cyanophyceae</taxon>
        <taxon>Coleofasciculales</taxon>
        <taxon>Coleofasciculaceae</taxon>
        <taxon>Coleofasciculus</taxon>
    </lineage>
</organism>
<dbReference type="HOGENOM" id="CLU_2218570_0_0_3"/>
<proteinExistence type="predicted"/>
<name>B4W589_9CYAN</name>
<gene>
    <name evidence="1" type="ORF">MC7420_6556</name>
</gene>
<dbReference type="Proteomes" id="UP000003835">
    <property type="component" value="Unassembled WGS sequence"/>
</dbReference>
<sequence length="106" mass="12484">MQEATNRTDQLPISARAVQRAIAELRDVYQRAVEEDQWQILAQVYKSKEIGNDNLHRSLLFNRCLLEYRYINQQGEKHTWYDVHPIIVDVSKFQDALKQGNDANRP</sequence>
<keyword evidence="2" id="KW-1185">Reference proteome</keyword>
<protein>
    <submittedName>
        <fullName evidence="1">Uncharacterized protein</fullName>
    </submittedName>
</protein>
<dbReference type="EMBL" id="DS989885">
    <property type="protein sequence ID" value="EDX70631.1"/>
    <property type="molecule type" value="Genomic_DNA"/>
</dbReference>
<dbReference type="AlphaFoldDB" id="B4W589"/>
<dbReference type="eggNOG" id="COG4928">
    <property type="taxonomic scope" value="Bacteria"/>
</dbReference>
<accession>B4W589</accession>